<proteinExistence type="predicted"/>
<dbReference type="AlphaFoldDB" id="A0A9X3WEJ3"/>
<organism evidence="1 2">
    <name type="scientific">Aquibacillus salsiterrae</name>
    <dbReference type="NCBI Taxonomy" id="2950439"/>
    <lineage>
        <taxon>Bacteria</taxon>
        <taxon>Bacillati</taxon>
        <taxon>Bacillota</taxon>
        <taxon>Bacilli</taxon>
        <taxon>Bacillales</taxon>
        <taxon>Bacillaceae</taxon>
        <taxon>Aquibacillus</taxon>
    </lineage>
</organism>
<dbReference type="EMBL" id="JAMQKC010000026">
    <property type="protein sequence ID" value="MDC3418385.1"/>
    <property type="molecule type" value="Genomic_DNA"/>
</dbReference>
<reference evidence="1" key="1">
    <citation type="submission" date="2022-06" db="EMBL/GenBank/DDBJ databases">
        <title>Aquibacillus sp. a new bacterium isolated from soil saline samples.</title>
        <authorList>
            <person name="Galisteo C."/>
            <person name="De La Haba R."/>
            <person name="Sanchez-Porro C."/>
            <person name="Ventosa A."/>
        </authorList>
    </citation>
    <scope>NUCLEOTIDE SEQUENCE</scope>
    <source>
        <strain evidence="1">3ASR75-54</strain>
    </source>
</reference>
<evidence type="ECO:0000313" key="1">
    <source>
        <dbReference type="EMBL" id="MDC3418385.1"/>
    </source>
</evidence>
<comment type="caution">
    <text evidence="1">The sequence shown here is derived from an EMBL/GenBank/DDBJ whole genome shotgun (WGS) entry which is preliminary data.</text>
</comment>
<dbReference type="Proteomes" id="UP001145069">
    <property type="component" value="Unassembled WGS sequence"/>
</dbReference>
<name>A0A9X3WEJ3_9BACI</name>
<protein>
    <submittedName>
        <fullName evidence="1">Uncharacterized protein</fullName>
    </submittedName>
</protein>
<keyword evidence="2" id="KW-1185">Reference proteome</keyword>
<accession>A0A9X3WEJ3</accession>
<evidence type="ECO:0000313" key="2">
    <source>
        <dbReference type="Proteomes" id="UP001145069"/>
    </source>
</evidence>
<sequence length="137" mass="16201">MLLRHCLIISILSYQLYVTHTLLNVQQDRDFSLIETHFKELSDRSNQVLTEWDDEHSEASTLLYNQFLITEGMLWGKPATKFYKVNLTSNHTVSFSDLSQFISIYRGTIEEDSKQVSTNERLRFLIRSCRMRQLFLC</sequence>
<gene>
    <name evidence="1" type="ORF">NC799_15995</name>
</gene>
<dbReference type="RefSeq" id="WP_272447447.1">
    <property type="nucleotide sequence ID" value="NZ_JAMQKC010000026.1"/>
</dbReference>